<dbReference type="STRING" id="174720.A0A0N5BT59"/>
<protein>
    <submittedName>
        <fullName evidence="2">TPR_REGION domain-containing protein</fullName>
    </submittedName>
</protein>
<keyword evidence="1" id="KW-1185">Reference proteome</keyword>
<dbReference type="AlphaFoldDB" id="A0A0N5BT59"/>
<accession>A0A0N5BT59</accession>
<dbReference type="GO" id="GO:0005794">
    <property type="term" value="C:Golgi apparatus"/>
    <property type="evidence" value="ECO:0007669"/>
    <property type="project" value="TreeGrafter"/>
</dbReference>
<evidence type="ECO:0000313" key="1">
    <source>
        <dbReference type="Proteomes" id="UP000046392"/>
    </source>
</evidence>
<dbReference type="WBParaSite" id="SPAL_0000905000.1">
    <property type="protein sequence ID" value="SPAL_0000905000.1"/>
    <property type="gene ID" value="SPAL_0000905000"/>
</dbReference>
<proteinExistence type="predicted"/>
<dbReference type="SUPFAM" id="SSF48452">
    <property type="entry name" value="TPR-like"/>
    <property type="match status" value="1"/>
</dbReference>
<organism evidence="1 2">
    <name type="scientific">Strongyloides papillosus</name>
    <name type="common">Intestinal threadworm</name>
    <dbReference type="NCBI Taxonomy" id="174720"/>
    <lineage>
        <taxon>Eukaryota</taxon>
        <taxon>Metazoa</taxon>
        <taxon>Ecdysozoa</taxon>
        <taxon>Nematoda</taxon>
        <taxon>Chromadorea</taxon>
        <taxon>Rhabditida</taxon>
        <taxon>Tylenchina</taxon>
        <taxon>Panagrolaimomorpha</taxon>
        <taxon>Strongyloidoidea</taxon>
        <taxon>Strongyloididae</taxon>
        <taxon>Strongyloides</taxon>
    </lineage>
</organism>
<dbReference type="PANTHER" id="PTHR21581">
    <property type="entry name" value="D-ALANYL-D-ALANINE CARBOXYPEPTIDASE"/>
    <property type="match status" value="1"/>
</dbReference>
<dbReference type="InterPro" id="IPR011990">
    <property type="entry name" value="TPR-like_helical_dom_sf"/>
</dbReference>
<reference evidence="2" key="1">
    <citation type="submission" date="2017-02" db="UniProtKB">
        <authorList>
            <consortium name="WormBaseParasite"/>
        </authorList>
    </citation>
    <scope>IDENTIFICATION</scope>
</reference>
<name>A0A0N5BT59_STREA</name>
<evidence type="ECO:0000313" key="2">
    <source>
        <dbReference type="WBParaSite" id="SPAL_0000905000.1"/>
    </source>
</evidence>
<dbReference type="Proteomes" id="UP000046392">
    <property type="component" value="Unplaced"/>
</dbReference>
<sequence>MPSINQLYEKRHLFFWINPIKGVNRFNIENNFDSPPSSNLSFLLSKNIHILPDTVKDAACSLLGVNLSRPVVSEDINGINELIKKKHLRSAANMCQKLILNIFENCEKIEDDPNVLFQILNLYSIRFQILMGLKEYSILIDEITPFIDLDIPEFYASFHQKLKSVELEHCSLVPFSLRLCHAEYLKYSTNPWECIPRINQLESGVKRVIEFLKTNSEMEPFTEDWNKRLLSVELMKARTLYFLKQTRLSFEVYSDLLLNMKDENLRKQILQMLTRLAITIGDEKTMEKFISELNPQGGATQYYLHKCLRAIFNGNYSYAQEQLQNISRTNDTDPAVANNLAVALLYNGNPAESVEVIKKFKELPPEVMFTNITTLSELISPNSIDEKQALFSKWIDKLPDGYNVQEMKLLQPK</sequence>
<dbReference type="PANTHER" id="PTHR21581:SF6">
    <property type="entry name" value="TRAFFICKING PROTEIN PARTICLE COMPLEX SUBUNIT 12"/>
    <property type="match status" value="1"/>
</dbReference>
<dbReference type="GO" id="GO:0030008">
    <property type="term" value="C:TRAPP complex"/>
    <property type="evidence" value="ECO:0007669"/>
    <property type="project" value="TreeGrafter"/>
</dbReference>
<dbReference type="Gene3D" id="1.25.40.10">
    <property type="entry name" value="Tetratricopeptide repeat domain"/>
    <property type="match status" value="1"/>
</dbReference>